<sequence>MDQIHDPNFPLHDLEVHRRQINRMRRVSTMWNNFLLSSPRYWQVLSIKSPPPTITAGIKRSGSGPLCIYCIRSLPQPVPNQLLELVWCATRVQTLRSDDPDAHHICRVLLRTPTSTLQTLQLIVPRHLERSIEPLRDLSVAARIRHLTAVGWRPPSRGAVWLMGLKELVLHDLSQLDAETLLVLSACVNLERLVIQCFSKSHVEGPSGVPSTITLPCLQVMDLIFGSGESARSLIRRLVTPRLLRSSLDVGESALETGHRADYCRFMSQGEECAQYPKSASIRIETVRLAYTRVVYETESRRFAYERFNSQNQAQTFHDLVQEFQGLLQEPALTVTAIDSSTRIRSDDIWLFLKSIGDQNVRTIEALLNGQEADGLLVAIGAPSNRTDALATNTTTDPSFESLKSIAINNAKLDLARLTGLVETWQRHLQRMSKRWLEEVDLVGCRVREMGLGEAINRLRAIEVTLRCVRCFDFEETWF</sequence>
<dbReference type="HOGENOM" id="CLU_045027_0_0_1"/>
<evidence type="ECO:0008006" key="3">
    <source>
        <dbReference type="Google" id="ProtNLM"/>
    </source>
</evidence>
<organism evidence="1 2">
    <name type="scientific">Tulasnella calospora MUT 4182</name>
    <dbReference type="NCBI Taxonomy" id="1051891"/>
    <lineage>
        <taxon>Eukaryota</taxon>
        <taxon>Fungi</taxon>
        <taxon>Dikarya</taxon>
        <taxon>Basidiomycota</taxon>
        <taxon>Agaricomycotina</taxon>
        <taxon>Agaricomycetes</taxon>
        <taxon>Cantharellales</taxon>
        <taxon>Tulasnellaceae</taxon>
        <taxon>Tulasnella</taxon>
    </lineage>
</organism>
<accession>A0A0C3QP70</accession>
<evidence type="ECO:0000313" key="2">
    <source>
        <dbReference type="Proteomes" id="UP000054248"/>
    </source>
</evidence>
<protein>
    <recommendedName>
        <fullName evidence="3">F-box domain-containing protein</fullName>
    </recommendedName>
</protein>
<proteinExistence type="predicted"/>
<evidence type="ECO:0000313" key="1">
    <source>
        <dbReference type="EMBL" id="KIO29059.1"/>
    </source>
</evidence>
<dbReference type="AlphaFoldDB" id="A0A0C3QP70"/>
<reference evidence="1 2" key="1">
    <citation type="submission" date="2014-04" db="EMBL/GenBank/DDBJ databases">
        <authorList>
            <consortium name="DOE Joint Genome Institute"/>
            <person name="Kuo A."/>
            <person name="Girlanda M."/>
            <person name="Perotto S."/>
            <person name="Kohler A."/>
            <person name="Nagy L.G."/>
            <person name="Floudas D."/>
            <person name="Copeland A."/>
            <person name="Barry K.W."/>
            <person name="Cichocki N."/>
            <person name="Veneault-Fourrey C."/>
            <person name="LaButti K."/>
            <person name="Lindquist E.A."/>
            <person name="Lipzen A."/>
            <person name="Lundell T."/>
            <person name="Morin E."/>
            <person name="Murat C."/>
            <person name="Sun H."/>
            <person name="Tunlid A."/>
            <person name="Henrissat B."/>
            <person name="Grigoriev I.V."/>
            <person name="Hibbett D.S."/>
            <person name="Martin F."/>
            <person name="Nordberg H.P."/>
            <person name="Cantor M.N."/>
            <person name="Hua S.X."/>
        </authorList>
    </citation>
    <scope>NUCLEOTIDE SEQUENCE [LARGE SCALE GENOMIC DNA]</scope>
    <source>
        <strain evidence="1 2">MUT 4182</strain>
    </source>
</reference>
<keyword evidence="2" id="KW-1185">Reference proteome</keyword>
<gene>
    <name evidence="1" type="ORF">M407DRAFT_21802</name>
</gene>
<dbReference type="EMBL" id="KN822987">
    <property type="protein sequence ID" value="KIO29059.1"/>
    <property type="molecule type" value="Genomic_DNA"/>
</dbReference>
<dbReference type="Proteomes" id="UP000054248">
    <property type="component" value="Unassembled WGS sequence"/>
</dbReference>
<dbReference type="OrthoDB" id="3240514at2759"/>
<reference evidence="2" key="2">
    <citation type="submission" date="2015-01" db="EMBL/GenBank/DDBJ databases">
        <title>Evolutionary Origins and Diversification of the Mycorrhizal Mutualists.</title>
        <authorList>
            <consortium name="DOE Joint Genome Institute"/>
            <consortium name="Mycorrhizal Genomics Consortium"/>
            <person name="Kohler A."/>
            <person name="Kuo A."/>
            <person name="Nagy L.G."/>
            <person name="Floudas D."/>
            <person name="Copeland A."/>
            <person name="Barry K.W."/>
            <person name="Cichocki N."/>
            <person name="Veneault-Fourrey C."/>
            <person name="LaButti K."/>
            <person name="Lindquist E.A."/>
            <person name="Lipzen A."/>
            <person name="Lundell T."/>
            <person name="Morin E."/>
            <person name="Murat C."/>
            <person name="Riley R."/>
            <person name="Ohm R."/>
            <person name="Sun H."/>
            <person name="Tunlid A."/>
            <person name="Henrissat B."/>
            <person name="Grigoriev I.V."/>
            <person name="Hibbett D.S."/>
            <person name="Martin F."/>
        </authorList>
    </citation>
    <scope>NUCLEOTIDE SEQUENCE [LARGE SCALE GENOMIC DNA]</scope>
    <source>
        <strain evidence="2">MUT 4182</strain>
    </source>
</reference>
<name>A0A0C3QP70_9AGAM</name>